<dbReference type="InterPro" id="IPR023696">
    <property type="entry name" value="Ureohydrolase_dom_sf"/>
</dbReference>
<organism evidence="1 2">
    <name type="scientific">Ensete ventricosum</name>
    <name type="common">Abyssinian banana</name>
    <name type="synonym">Musa ensete</name>
    <dbReference type="NCBI Taxonomy" id="4639"/>
    <lineage>
        <taxon>Eukaryota</taxon>
        <taxon>Viridiplantae</taxon>
        <taxon>Streptophyta</taxon>
        <taxon>Embryophyta</taxon>
        <taxon>Tracheophyta</taxon>
        <taxon>Spermatophyta</taxon>
        <taxon>Magnoliopsida</taxon>
        <taxon>Liliopsida</taxon>
        <taxon>Zingiberales</taxon>
        <taxon>Musaceae</taxon>
        <taxon>Ensete</taxon>
    </lineage>
</organism>
<dbReference type="SUPFAM" id="SSF52768">
    <property type="entry name" value="Arginase/deacetylase"/>
    <property type="match status" value="1"/>
</dbReference>
<dbReference type="EMBL" id="AMZH03009934">
    <property type="protein sequence ID" value="RRT55779.1"/>
    <property type="molecule type" value="Genomic_DNA"/>
</dbReference>
<protein>
    <submittedName>
        <fullName evidence="1">Uncharacterized protein</fullName>
    </submittedName>
</protein>
<dbReference type="AlphaFoldDB" id="A0A426YVM5"/>
<dbReference type="Gene3D" id="3.40.800.20">
    <property type="entry name" value="Histone deacetylase domain"/>
    <property type="match status" value="1"/>
</dbReference>
<dbReference type="Gene3D" id="3.10.490.10">
    <property type="entry name" value="Gamma-glutamyl cyclotransferase-like"/>
    <property type="match status" value="1"/>
</dbReference>
<reference evidence="1 2" key="1">
    <citation type="journal article" date="2014" name="Agronomy (Basel)">
        <title>A Draft Genome Sequence for Ensete ventricosum, the Drought-Tolerant Tree Against Hunger.</title>
        <authorList>
            <person name="Harrison J."/>
            <person name="Moore K.A."/>
            <person name="Paszkiewicz K."/>
            <person name="Jones T."/>
            <person name="Grant M."/>
            <person name="Ambacheew D."/>
            <person name="Muzemil S."/>
            <person name="Studholme D.J."/>
        </authorList>
    </citation>
    <scope>NUCLEOTIDE SEQUENCE [LARGE SCALE GENOMIC DNA]</scope>
</reference>
<dbReference type="Proteomes" id="UP000287651">
    <property type="component" value="Unassembled WGS sequence"/>
</dbReference>
<evidence type="ECO:0000313" key="1">
    <source>
        <dbReference type="EMBL" id="RRT55779.1"/>
    </source>
</evidence>
<proteinExistence type="predicted"/>
<name>A0A426YVM5_ENSVE</name>
<accession>A0A426YVM5</accession>
<dbReference type="InterPro" id="IPR037138">
    <property type="entry name" value="His_deacetylse_dom_sf"/>
</dbReference>
<comment type="caution">
    <text evidence="1">The sequence shown here is derived from an EMBL/GenBank/DDBJ whole genome shotgun (WGS) entry which is preliminary data.</text>
</comment>
<sequence>MNLVHRFDFGCFYPSGDDGAYCMIGEGPGAGYNINIPWEHGQCSDADYIAAWDHVRHELKGYWPVLDVELPQNLLITNSRPCPPEVLNRTYSSSESDVENDEGAARTINVSEFAEDDVLLPLSKLKIDEDNHGKVIASDQVQEEGSLSASEASHDAELMTSNEIVDGYVTWRSLLSKVEVWYASYGSNMWKPRFLCYIEGGKVEGMSAACCGSLDKSSPKDVIWKIVPHRLLFGRSHTRTWGAGGVAFLDPERSTSDRAYLCMYRITYLLSMLLQDGWYSTVLYLEKEDDLPILTMTYASWCSASDVESFKSGELPASAPAKDYMNTLVNGLVEGKRLTREEAVAYVNGAAT</sequence>
<evidence type="ECO:0000313" key="2">
    <source>
        <dbReference type="Proteomes" id="UP000287651"/>
    </source>
</evidence>
<gene>
    <name evidence="1" type="ORF">B296_00045856</name>
</gene>